<sequence>MPSILGLNYDKLSRDQTITKICTHIDNGDKIIRADINVGTITSSQSDKKLLDFINSCDIVNMDGAGALMGAAFLGLPRPERVTGVDLFLELLKVSEKNSYPVYFLGATKDTLDLLVKKVKSKFPALDICGYHDGYFWGAEKKVIEDINNSQPKILFIGIKSPEKEYFQTDYKNAISANLIMGVGGSFDVVSGKIKRAPALIQKLGLEWLYRIYQEPRRLLKRYLKSNYQFALLLAKEKTNQLTKGGKND</sequence>
<dbReference type="CDD" id="cd06533">
    <property type="entry name" value="Glyco_transf_WecG_TagA"/>
    <property type="match status" value="1"/>
</dbReference>
<comment type="caution">
    <text evidence="3">The sequence shown here is derived from an EMBL/GenBank/DDBJ whole genome shotgun (WGS) entry which is preliminary data.</text>
</comment>
<name>A0A1S8DI36_9GAMM</name>
<dbReference type="RefSeq" id="WP_083727227.1">
    <property type="nucleotide sequence ID" value="NZ_FOUD01000020.1"/>
</dbReference>
<evidence type="ECO:0000256" key="1">
    <source>
        <dbReference type="ARBA" id="ARBA00022676"/>
    </source>
</evidence>
<evidence type="ECO:0000313" key="4">
    <source>
        <dbReference type="Proteomes" id="UP000242847"/>
    </source>
</evidence>
<gene>
    <name evidence="3" type="ORF">BXT89_09955</name>
</gene>
<dbReference type="Pfam" id="PF03808">
    <property type="entry name" value="Glyco_tran_WecG"/>
    <property type="match status" value="1"/>
</dbReference>
<keyword evidence="4" id="KW-1185">Reference proteome</keyword>
<keyword evidence="2 3" id="KW-0808">Transferase</keyword>
<keyword evidence="1" id="KW-0328">Glycosyltransferase</keyword>
<protein>
    <submittedName>
        <fullName evidence="3">Glycosyltransferase</fullName>
    </submittedName>
</protein>
<evidence type="ECO:0000256" key="2">
    <source>
        <dbReference type="ARBA" id="ARBA00022679"/>
    </source>
</evidence>
<proteinExistence type="predicted"/>
<dbReference type="InterPro" id="IPR004629">
    <property type="entry name" value="WecG_TagA_CpsF"/>
</dbReference>
<dbReference type="EMBL" id="MUBC01000018">
    <property type="protein sequence ID" value="ONM44057.1"/>
    <property type="molecule type" value="Genomic_DNA"/>
</dbReference>
<accession>A0A1S8DI36</accession>
<organism evidence="3 4">
    <name type="scientific">Halopseudomonas pachastrellae</name>
    <dbReference type="NCBI Taxonomy" id="254161"/>
    <lineage>
        <taxon>Bacteria</taxon>
        <taxon>Pseudomonadati</taxon>
        <taxon>Pseudomonadota</taxon>
        <taxon>Gammaproteobacteria</taxon>
        <taxon>Pseudomonadales</taxon>
        <taxon>Pseudomonadaceae</taxon>
        <taxon>Halopseudomonas</taxon>
    </lineage>
</organism>
<dbReference type="Proteomes" id="UP000242847">
    <property type="component" value="Unassembled WGS sequence"/>
</dbReference>
<dbReference type="GO" id="GO:0016758">
    <property type="term" value="F:hexosyltransferase activity"/>
    <property type="evidence" value="ECO:0007669"/>
    <property type="project" value="TreeGrafter"/>
</dbReference>
<dbReference type="STRING" id="254161.SAMN05216256_12018"/>
<dbReference type="AlphaFoldDB" id="A0A1S8DI36"/>
<evidence type="ECO:0000313" key="3">
    <source>
        <dbReference type="EMBL" id="ONM44057.1"/>
    </source>
</evidence>
<dbReference type="PANTHER" id="PTHR34136:SF1">
    <property type="entry name" value="UDP-N-ACETYL-D-MANNOSAMINURONIC ACID TRANSFERASE"/>
    <property type="match status" value="1"/>
</dbReference>
<dbReference type="NCBIfam" id="TIGR00696">
    <property type="entry name" value="wecG_tagA_cpsF"/>
    <property type="match status" value="1"/>
</dbReference>
<dbReference type="OrthoDB" id="9808602at2"/>
<reference evidence="3 4" key="1">
    <citation type="submission" date="2017-01" db="EMBL/GenBank/DDBJ databases">
        <title>Draft genome sequence of Pseudomonas pachastrellae type strain CCUG 46540T from a deep sea.</title>
        <authorList>
            <person name="Gomila M."/>
            <person name="Mulet M."/>
            <person name="Lalucat J."/>
            <person name="Garcia-Valdes E."/>
        </authorList>
    </citation>
    <scope>NUCLEOTIDE SEQUENCE [LARGE SCALE GENOMIC DNA]</scope>
    <source>
        <strain evidence="3 4">CCUG 46540</strain>
    </source>
</reference>
<dbReference type="PANTHER" id="PTHR34136">
    <property type="match status" value="1"/>
</dbReference>